<dbReference type="OrthoDB" id="690733at2759"/>
<evidence type="ECO:0000313" key="1">
    <source>
        <dbReference type="EMBL" id="OEL13601.1"/>
    </source>
</evidence>
<sequence>MGFPIIGETFQLFKKSPFIGIPSYYQQRLER</sequence>
<gene>
    <name evidence="1" type="ORF">BAE44_0025381</name>
</gene>
<comment type="caution">
    <text evidence="1">The sequence shown here is derived from an EMBL/GenBank/DDBJ whole genome shotgun (WGS) entry which is preliminary data.</text>
</comment>
<dbReference type="AlphaFoldDB" id="A0A1E5UL49"/>
<evidence type="ECO:0000313" key="2">
    <source>
        <dbReference type="Proteomes" id="UP000095767"/>
    </source>
</evidence>
<dbReference type="EMBL" id="LWDX02072839">
    <property type="protein sequence ID" value="OEL13601.1"/>
    <property type="molecule type" value="Genomic_DNA"/>
</dbReference>
<dbReference type="Proteomes" id="UP000095767">
    <property type="component" value="Unassembled WGS sequence"/>
</dbReference>
<protein>
    <submittedName>
        <fullName evidence="1">Uncharacterized protein</fullName>
    </submittedName>
</protein>
<name>A0A1E5UL49_9POAL</name>
<proteinExistence type="predicted"/>
<reference evidence="1 2" key="1">
    <citation type="submission" date="2016-09" db="EMBL/GenBank/DDBJ databases">
        <title>The draft genome of Dichanthelium oligosanthes: A C3 panicoid grass species.</title>
        <authorList>
            <person name="Studer A.J."/>
            <person name="Schnable J.C."/>
            <person name="Brutnell T.P."/>
        </authorList>
    </citation>
    <scope>NUCLEOTIDE SEQUENCE [LARGE SCALE GENOMIC DNA]</scope>
    <source>
        <strain evidence="2">cv. Kellogg 1175</strain>
        <tissue evidence="1">Leaf</tissue>
    </source>
</reference>
<organism evidence="1 2">
    <name type="scientific">Dichanthelium oligosanthes</name>
    <dbReference type="NCBI Taxonomy" id="888268"/>
    <lineage>
        <taxon>Eukaryota</taxon>
        <taxon>Viridiplantae</taxon>
        <taxon>Streptophyta</taxon>
        <taxon>Embryophyta</taxon>
        <taxon>Tracheophyta</taxon>
        <taxon>Spermatophyta</taxon>
        <taxon>Magnoliopsida</taxon>
        <taxon>Liliopsida</taxon>
        <taxon>Poales</taxon>
        <taxon>Poaceae</taxon>
        <taxon>PACMAD clade</taxon>
        <taxon>Panicoideae</taxon>
        <taxon>Panicodae</taxon>
        <taxon>Paniceae</taxon>
        <taxon>Dichantheliinae</taxon>
        <taxon>Dichanthelium</taxon>
    </lineage>
</organism>
<accession>A0A1E5UL49</accession>
<keyword evidence="2" id="KW-1185">Reference proteome</keyword>